<dbReference type="GO" id="GO:0005576">
    <property type="term" value="C:extracellular region"/>
    <property type="evidence" value="ECO:0007669"/>
    <property type="project" value="UniProtKB-SubCell"/>
</dbReference>
<keyword evidence="5" id="KW-0732">Signal</keyword>
<dbReference type="InterPro" id="IPR010497">
    <property type="entry name" value="Epoxide_hydro_N"/>
</dbReference>
<organism evidence="9 10">
    <name type="scientific">Clunio marinus</name>
    <dbReference type="NCBI Taxonomy" id="568069"/>
    <lineage>
        <taxon>Eukaryota</taxon>
        <taxon>Metazoa</taxon>
        <taxon>Ecdysozoa</taxon>
        <taxon>Arthropoda</taxon>
        <taxon>Hexapoda</taxon>
        <taxon>Insecta</taxon>
        <taxon>Pterygota</taxon>
        <taxon>Neoptera</taxon>
        <taxon>Endopterygota</taxon>
        <taxon>Diptera</taxon>
        <taxon>Nematocera</taxon>
        <taxon>Chironomoidea</taxon>
        <taxon>Chironomidae</taxon>
        <taxon>Clunio</taxon>
    </lineage>
</organism>
<dbReference type="AlphaFoldDB" id="A0A1J1ISZ4"/>
<gene>
    <name evidence="9" type="ORF">CLUMA_CG016472</name>
</gene>
<evidence type="ECO:0000256" key="4">
    <source>
        <dbReference type="ARBA" id="ARBA00022525"/>
    </source>
</evidence>
<comment type="similarity">
    <text evidence="3">Belongs to the peptidase S33 family.</text>
</comment>
<keyword evidence="7" id="KW-0378">Hydrolase</keyword>
<evidence type="ECO:0000256" key="6">
    <source>
        <dbReference type="ARBA" id="ARBA00022797"/>
    </source>
</evidence>
<dbReference type="EMBL" id="CVRI01000059">
    <property type="protein sequence ID" value="CRL03363.1"/>
    <property type="molecule type" value="Genomic_DNA"/>
</dbReference>
<dbReference type="Gene3D" id="2.120.10.30">
    <property type="entry name" value="TolB, C-terminal domain"/>
    <property type="match status" value="1"/>
</dbReference>
<dbReference type="PANTHER" id="PTHR21661:SF35">
    <property type="entry name" value="EPOXIDE HYDROLASE"/>
    <property type="match status" value="1"/>
</dbReference>
<evidence type="ECO:0000256" key="2">
    <source>
        <dbReference type="ARBA" id="ARBA00009127"/>
    </source>
</evidence>
<evidence type="ECO:0000313" key="10">
    <source>
        <dbReference type="Proteomes" id="UP000183832"/>
    </source>
</evidence>
<dbReference type="OrthoDB" id="9977471at2759"/>
<dbReference type="InterPro" id="IPR029058">
    <property type="entry name" value="AB_hydrolase_fold"/>
</dbReference>
<dbReference type="Gene3D" id="3.40.50.1820">
    <property type="entry name" value="alpha/beta hydrolase"/>
    <property type="match status" value="1"/>
</dbReference>
<feature type="domain" description="Epoxide hydrolase N-terminal" evidence="8">
    <location>
        <begin position="54"/>
        <end position="165"/>
    </location>
</feature>
<dbReference type="InterPro" id="IPR011042">
    <property type="entry name" value="6-blade_b-propeller_TolB-like"/>
</dbReference>
<name>A0A1J1ISZ4_9DIPT</name>
<comment type="similarity">
    <text evidence="2">Belongs to the major royal jelly protein family.</text>
</comment>
<evidence type="ECO:0000256" key="3">
    <source>
        <dbReference type="ARBA" id="ARBA00010088"/>
    </source>
</evidence>
<comment type="subcellular location">
    <subcellularLocation>
        <location evidence="1">Secreted</location>
    </subcellularLocation>
</comment>
<sequence length="923" mass="104889">MEYSKLFLGILCLIIAYCYQKYTSLSKNLPRPIFDLKEFWGKGDSRDYKEDTSIKPFKIEVPGEVIIKLKNRLEDADQFTDPLEDVAFEYGFNSNKLKDIVKYWKDSYLPKWNAQQEFLNKFTQFKTQIQGLNIHFIHIKPNVPKETKVFPLLLLHGWPGSVREFYEMLPLLTQSSDNNIAFEVIAPSLPGFGFSKGAARKGLGPEKMAVVLRNLMLRVGFERFYIQGGDWGGVIGAHLTALFPENVIGYHTNFITHRTTLSMIKTTIASFFPSFFIEESDKISWMYPYTKEFLFLLQETGYFHIQGTKPDTIGIALSNNPVGLAAYILEKFSTATNRDYRKLSDGGFEKNDFKLDALLDNIMIYYLNNAAVTAARIYKEAFRKPYPMERVAVEPPTEVTLKMIARSITYALIILQLCSCVRLQRERNRPDVSPTERQFRVVYEWRTLDFAFRNEQERSAAIFRGEYIPRNVIISDIKPYANRLYLTIPRMLPGSPATLGYIIAPDNNGKTDPEIEPYPSLQMNEIGNCSALQFVQGIAVDARGILWAVDSGRVNTLLPANNQLVCNPKLMLFDLKRNGTLILRYDFPDDVVARGTNYLNKIVIDDTNGEFAYITDNNGADPGIVVFSRKINRSWKVRENSSMRANRDALDFAVNGTQLNFSIHIDGIALGPYYNPQTGDVNLDSSGTYSIEQNYERNVYYAPLSSFHLYSIPASRLRDPEFSRRATPRQMFEVVTDHGLKTSQTDGMIMDNYGMLYYGLLRNHAICKWDSYRPFTLENQQVVAKDDTHIQWTDGMGFDESGNLYVVVNRLFNFVAGRLSEDKINFRILRSKTGTLSYVHTGRPSLIEENILNIGGSGPIYEINDNNLGAGLGGISSTTPISLGSIGGQYTGQYGNSAPHYYKTTTSTILQSAFIIMFVKYLI</sequence>
<dbReference type="InterPro" id="IPR000639">
    <property type="entry name" value="Epox_hydrolase-like"/>
</dbReference>
<dbReference type="FunFam" id="2.120.10.30:FF:000045">
    <property type="entry name" value="Blast:Protein yellow"/>
    <property type="match status" value="1"/>
</dbReference>
<evidence type="ECO:0000313" key="9">
    <source>
        <dbReference type="EMBL" id="CRL03363.1"/>
    </source>
</evidence>
<dbReference type="STRING" id="568069.A0A1J1ISZ4"/>
<dbReference type="SUPFAM" id="SSF63829">
    <property type="entry name" value="Calcium-dependent phosphotriesterase"/>
    <property type="match status" value="1"/>
</dbReference>
<dbReference type="SUPFAM" id="SSF53474">
    <property type="entry name" value="alpha/beta-Hydrolases"/>
    <property type="match status" value="1"/>
</dbReference>
<evidence type="ECO:0000256" key="7">
    <source>
        <dbReference type="ARBA" id="ARBA00022801"/>
    </source>
</evidence>
<evidence type="ECO:0000256" key="1">
    <source>
        <dbReference type="ARBA" id="ARBA00004613"/>
    </source>
</evidence>
<reference evidence="9 10" key="1">
    <citation type="submission" date="2015-04" db="EMBL/GenBank/DDBJ databases">
        <authorList>
            <person name="Syromyatnikov M.Y."/>
            <person name="Popov V.N."/>
        </authorList>
    </citation>
    <scope>NUCLEOTIDE SEQUENCE [LARGE SCALE GENOMIC DNA]</scope>
</reference>
<dbReference type="GO" id="GO:0097176">
    <property type="term" value="P:epoxide metabolic process"/>
    <property type="evidence" value="ECO:0007669"/>
    <property type="project" value="TreeGrafter"/>
</dbReference>
<dbReference type="PRINTS" id="PR00412">
    <property type="entry name" value="EPOXHYDRLASE"/>
</dbReference>
<dbReference type="GO" id="GO:0004301">
    <property type="term" value="F:epoxide hydrolase activity"/>
    <property type="evidence" value="ECO:0007669"/>
    <property type="project" value="TreeGrafter"/>
</dbReference>
<keyword evidence="4" id="KW-0964">Secreted</keyword>
<dbReference type="PANTHER" id="PTHR21661">
    <property type="entry name" value="EPOXIDE HYDROLASE 1-RELATED"/>
    <property type="match status" value="1"/>
</dbReference>
<proteinExistence type="inferred from homology"/>
<evidence type="ECO:0000259" key="8">
    <source>
        <dbReference type="Pfam" id="PF06441"/>
    </source>
</evidence>
<dbReference type="Proteomes" id="UP000183832">
    <property type="component" value="Unassembled WGS sequence"/>
</dbReference>
<dbReference type="Pfam" id="PF03022">
    <property type="entry name" value="MRJP"/>
    <property type="match status" value="1"/>
</dbReference>
<accession>A0A1J1ISZ4</accession>
<protein>
    <submittedName>
        <fullName evidence="9">CLUMA_CG016472, isoform A</fullName>
    </submittedName>
</protein>
<keyword evidence="10" id="KW-1185">Reference proteome</keyword>
<dbReference type="InterPro" id="IPR017996">
    <property type="entry name" value="MRJP/yellow-related"/>
</dbReference>
<dbReference type="Pfam" id="PF06441">
    <property type="entry name" value="EHN"/>
    <property type="match status" value="1"/>
</dbReference>
<keyword evidence="6" id="KW-0058">Aromatic hydrocarbons catabolism</keyword>
<evidence type="ECO:0000256" key="5">
    <source>
        <dbReference type="ARBA" id="ARBA00022729"/>
    </source>
</evidence>